<dbReference type="GO" id="GO:0004239">
    <property type="term" value="F:initiator methionyl aminopeptidase activity"/>
    <property type="evidence" value="ECO:0007669"/>
    <property type="project" value="UniProtKB-UniRule"/>
</dbReference>
<comment type="catalytic activity">
    <reaction evidence="6 7">
        <text>Release of N-terminal amino acids, preferentially methionine, from peptides and arylamides.</text>
        <dbReference type="EC" id="3.4.11.18"/>
    </reaction>
</comment>
<keyword evidence="4 6" id="KW-0479">Metal-binding</keyword>
<dbReference type="HAMAP" id="MF_01974">
    <property type="entry name" value="MetAP_1"/>
    <property type="match status" value="1"/>
</dbReference>
<evidence type="ECO:0000256" key="6">
    <source>
        <dbReference type="HAMAP-Rule" id="MF_01974"/>
    </source>
</evidence>
<proteinExistence type="inferred from homology"/>
<dbReference type="PRINTS" id="PR00599">
    <property type="entry name" value="MAPEPTIDASE"/>
</dbReference>
<feature type="binding site" evidence="6">
    <location>
        <position position="81"/>
    </location>
    <ligand>
        <name>substrate</name>
    </ligand>
</feature>
<dbReference type="InterPro" id="IPR002467">
    <property type="entry name" value="Pept_M24A_MAP1"/>
</dbReference>
<feature type="binding site" evidence="6">
    <location>
        <position position="110"/>
    </location>
    <ligand>
        <name>a divalent metal cation</name>
        <dbReference type="ChEBI" id="CHEBI:60240"/>
        <label>1</label>
    </ligand>
</feature>
<dbReference type="EC" id="3.4.11.18" evidence="6 7"/>
<dbReference type="GO" id="GO:0005829">
    <property type="term" value="C:cytosol"/>
    <property type="evidence" value="ECO:0007669"/>
    <property type="project" value="TreeGrafter"/>
</dbReference>
<dbReference type="Gene3D" id="3.90.230.10">
    <property type="entry name" value="Creatinase/methionine aminopeptidase superfamily"/>
    <property type="match status" value="1"/>
</dbReference>
<dbReference type="PANTHER" id="PTHR43330">
    <property type="entry name" value="METHIONINE AMINOPEPTIDASE"/>
    <property type="match status" value="1"/>
</dbReference>
<evidence type="ECO:0000256" key="2">
    <source>
        <dbReference type="ARBA" id="ARBA00022438"/>
    </source>
</evidence>
<name>A0A150H928_9MICO</name>
<dbReference type="GO" id="GO:0046872">
    <property type="term" value="F:metal ion binding"/>
    <property type="evidence" value="ECO:0007669"/>
    <property type="project" value="UniProtKB-UniRule"/>
</dbReference>
<feature type="binding site" evidence="6">
    <location>
        <position position="99"/>
    </location>
    <ligand>
        <name>a divalent metal cation</name>
        <dbReference type="ChEBI" id="CHEBI:60240"/>
        <label>1</label>
    </ligand>
</feature>
<dbReference type="Pfam" id="PF00557">
    <property type="entry name" value="Peptidase_M24"/>
    <property type="match status" value="1"/>
</dbReference>
<comment type="subunit">
    <text evidence="6">Monomer.</text>
</comment>
<dbReference type="CDD" id="cd01086">
    <property type="entry name" value="MetAP1"/>
    <property type="match status" value="1"/>
</dbReference>
<sequence length="278" mass="29610">MFGPKIELKTDDQIRTMRRAGLVTRAALEAAAAACVPGATTEDVDAAGARVIEEHGATSNFLGYMGYPATLCVSVNDVIVHGIPSDDIVLKEGDMVSIDGGAIVDGWHGDSAITVFVGGREAARKQDLRVSDATEESMWAGIAAFSRAKHIDEIGAAIEGWVLENAPELEGGLIEDFTGHGIGSQMHMEPEVLNYAVKKRGPKIKPGMAICIEPMLTTGGADSRTLDDEWTVVTADGSRASHWEHTVARHAKGIWVLTAPDGGRERLARYGVEPVPLD</sequence>
<gene>
    <name evidence="9" type="primary">map-1</name>
    <name evidence="6" type="synonym">map</name>
    <name evidence="9" type="ORF">Bravens_01656</name>
</gene>
<feature type="binding site" evidence="6">
    <location>
        <position position="110"/>
    </location>
    <ligand>
        <name>a divalent metal cation</name>
        <dbReference type="ChEBI" id="CHEBI:60240"/>
        <label>2</label>
        <note>catalytic</note>
    </ligand>
</feature>
<evidence type="ECO:0000313" key="10">
    <source>
        <dbReference type="Proteomes" id="UP000243589"/>
    </source>
</evidence>
<evidence type="ECO:0000313" key="9">
    <source>
        <dbReference type="EMBL" id="KXZ58603.1"/>
    </source>
</evidence>
<feature type="binding site" evidence="6">
    <location>
        <position position="244"/>
    </location>
    <ligand>
        <name>a divalent metal cation</name>
        <dbReference type="ChEBI" id="CHEBI:60240"/>
        <label>2</label>
        <note>catalytic</note>
    </ligand>
</feature>
<dbReference type="NCBIfam" id="TIGR00500">
    <property type="entry name" value="met_pdase_I"/>
    <property type="match status" value="1"/>
</dbReference>
<accession>A0A150H928</accession>
<evidence type="ECO:0000256" key="5">
    <source>
        <dbReference type="ARBA" id="ARBA00022801"/>
    </source>
</evidence>
<dbReference type="InterPro" id="IPR036005">
    <property type="entry name" value="Creatinase/aminopeptidase-like"/>
</dbReference>
<evidence type="ECO:0000256" key="3">
    <source>
        <dbReference type="ARBA" id="ARBA00022670"/>
    </source>
</evidence>
<dbReference type="PROSITE" id="PS00680">
    <property type="entry name" value="MAP_1"/>
    <property type="match status" value="1"/>
</dbReference>
<evidence type="ECO:0000256" key="7">
    <source>
        <dbReference type="RuleBase" id="RU003653"/>
    </source>
</evidence>
<organism evidence="9 10">
    <name type="scientific">Brevibacterium ravenspurgense</name>
    <dbReference type="NCBI Taxonomy" id="479117"/>
    <lineage>
        <taxon>Bacteria</taxon>
        <taxon>Bacillati</taxon>
        <taxon>Actinomycetota</taxon>
        <taxon>Actinomycetes</taxon>
        <taxon>Micrococcales</taxon>
        <taxon>Brevibacteriaceae</taxon>
        <taxon>Brevibacterium</taxon>
    </lineage>
</organism>
<comment type="cofactor">
    <cofactor evidence="6">
        <name>Co(2+)</name>
        <dbReference type="ChEBI" id="CHEBI:48828"/>
    </cofactor>
    <cofactor evidence="6">
        <name>Zn(2+)</name>
        <dbReference type="ChEBI" id="CHEBI:29105"/>
    </cofactor>
    <cofactor evidence="6">
        <name>Mn(2+)</name>
        <dbReference type="ChEBI" id="CHEBI:29035"/>
    </cofactor>
    <cofactor evidence="6">
        <name>Fe(2+)</name>
        <dbReference type="ChEBI" id="CHEBI:29033"/>
    </cofactor>
    <text evidence="6">Binds 2 divalent metal cations per subunit. Has a high-affinity and a low affinity metal-binding site. The true nature of the physiological cofactor is under debate. The enzyme is active with cobalt, zinc, manganese or divalent iron ions. Most likely, methionine aminopeptidases function as mononuclear Fe(2+)-metalloproteases under physiological conditions, and the catalytically relevant metal-binding site has been assigned to the histidine-containing high-affinity site.</text>
</comment>
<reference evidence="9 10" key="1">
    <citation type="submission" date="2016-01" db="EMBL/GenBank/DDBJ databases">
        <title>Use of Whole Genome Sequencing to ascertain that Brevibacterium massiliense (Roux, Raoult 2009) is a later heterotypic synonym of Brevibacterium ravenspurgense (Mages 2008).</title>
        <authorList>
            <person name="Bernier A.-M."/>
            <person name="Burdz T."/>
            <person name="Huynh C."/>
            <person name="Pachecho A.L."/>
            <person name="Wiebe D."/>
            <person name="Bonner C."/>
            <person name="Bernard K."/>
        </authorList>
    </citation>
    <scope>NUCLEOTIDE SEQUENCE [LARGE SCALE GENOMIC DNA]</scope>
    <source>
        <strain evidence="9 10">CCUG56047</strain>
    </source>
</reference>
<feature type="binding site" evidence="6">
    <location>
        <position position="244"/>
    </location>
    <ligand>
        <name>a divalent metal cation</name>
        <dbReference type="ChEBI" id="CHEBI:60240"/>
        <label>1</label>
    </ligand>
</feature>
<keyword evidence="5 6" id="KW-0378">Hydrolase</keyword>
<feature type="binding site" evidence="6">
    <location>
        <position position="180"/>
    </location>
    <ligand>
        <name>a divalent metal cation</name>
        <dbReference type="ChEBI" id="CHEBI:60240"/>
        <label>2</label>
        <note>catalytic</note>
    </ligand>
</feature>
<dbReference type="Proteomes" id="UP000243589">
    <property type="component" value="Unassembled WGS sequence"/>
</dbReference>
<evidence type="ECO:0000256" key="1">
    <source>
        <dbReference type="ARBA" id="ARBA00002521"/>
    </source>
</evidence>
<comment type="caution">
    <text evidence="9">The sequence shown here is derived from an EMBL/GenBank/DDBJ whole genome shotgun (WGS) entry which is preliminary data.</text>
</comment>
<dbReference type="RefSeq" id="WP_061941394.1">
    <property type="nucleotide sequence ID" value="NZ_LPXW01000008.1"/>
</dbReference>
<feature type="binding site" evidence="6">
    <location>
        <position position="213"/>
    </location>
    <ligand>
        <name>a divalent metal cation</name>
        <dbReference type="ChEBI" id="CHEBI:60240"/>
        <label>2</label>
        <note>catalytic</note>
    </ligand>
</feature>
<dbReference type="SUPFAM" id="SSF55920">
    <property type="entry name" value="Creatinase/aminopeptidase"/>
    <property type="match status" value="1"/>
</dbReference>
<dbReference type="AlphaFoldDB" id="A0A150H928"/>
<dbReference type="InterPro" id="IPR001714">
    <property type="entry name" value="Pept_M24_MAP"/>
</dbReference>
<dbReference type="GO" id="GO:0070006">
    <property type="term" value="F:metalloaminopeptidase activity"/>
    <property type="evidence" value="ECO:0007669"/>
    <property type="project" value="UniProtKB-UniRule"/>
</dbReference>
<dbReference type="EMBL" id="LQQC01000010">
    <property type="protein sequence ID" value="KXZ58603.1"/>
    <property type="molecule type" value="Genomic_DNA"/>
</dbReference>
<feature type="binding site" evidence="6">
    <location>
        <position position="187"/>
    </location>
    <ligand>
        <name>substrate</name>
    </ligand>
</feature>
<evidence type="ECO:0000259" key="8">
    <source>
        <dbReference type="Pfam" id="PF00557"/>
    </source>
</evidence>
<protein>
    <recommendedName>
        <fullName evidence="6 7">Methionine aminopeptidase</fullName>
        <shortName evidence="6">MAP</shortName>
        <shortName evidence="6">MetAP</shortName>
        <ecNumber evidence="6 7">3.4.11.18</ecNumber>
    </recommendedName>
    <alternativeName>
        <fullName evidence="6">Peptidase M</fullName>
    </alternativeName>
</protein>
<comment type="function">
    <text evidence="1 6">Removes the N-terminal methionine from nascent proteins. The N-terminal methionine is often cleaved when the second residue in the primary sequence is small and uncharged (Met-Ala-, Cys, Gly, Pro, Ser, Thr, or Val). Requires deformylation of the N(alpha)-formylated initiator methionine before it can be hydrolyzed.</text>
</comment>
<keyword evidence="10" id="KW-1185">Reference proteome</keyword>
<evidence type="ECO:0000256" key="4">
    <source>
        <dbReference type="ARBA" id="ARBA00022723"/>
    </source>
</evidence>
<comment type="similarity">
    <text evidence="6">Belongs to the peptidase M24A family. Methionine aminopeptidase type 1 subfamily.</text>
</comment>
<dbReference type="PATRIC" id="fig|479117.4.peg.1639"/>
<dbReference type="InterPro" id="IPR000994">
    <property type="entry name" value="Pept_M24"/>
</dbReference>
<dbReference type="PANTHER" id="PTHR43330:SF27">
    <property type="entry name" value="METHIONINE AMINOPEPTIDASE"/>
    <property type="match status" value="1"/>
</dbReference>
<feature type="domain" description="Peptidase M24" evidence="8">
    <location>
        <begin position="16"/>
        <end position="247"/>
    </location>
</feature>
<keyword evidence="2 6" id="KW-0031">Aminopeptidase</keyword>
<keyword evidence="3 6" id="KW-0645">Protease</keyword>
<dbReference type="GO" id="GO:0006508">
    <property type="term" value="P:proteolysis"/>
    <property type="evidence" value="ECO:0007669"/>
    <property type="project" value="UniProtKB-KW"/>
</dbReference>